<dbReference type="GO" id="GO:0016301">
    <property type="term" value="F:kinase activity"/>
    <property type="evidence" value="ECO:0007669"/>
    <property type="project" value="UniProtKB-KW"/>
</dbReference>
<dbReference type="CDD" id="cd24057">
    <property type="entry name" value="ASKHA_NBD_ROK_NAGK"/>
    <property type="match status" value="1"/>
</dbReference>
<dbReference type="EMBL" id="BNAO01000006">
    <property type="protein sequence ID" value="GHG72361.1"/>
    <property type="molecule type" value="Genomic_DNA"/>
</dbReference>
<evidence type="ECO:0000256" key="5">
    <source>
        <dbReference type="ARBA" id="ARBA00022777"/>
    </source>
</evidence>
<organism evidence="10 11">
    <name type="scientific">Alishewanella longhuensis</name>
    <dbReference type="NCBI Taxonomy" id="1091037"/>
    <lineage>
        <taxon>Bacteria</taxon>
        <taxon>Pseudomonadati</taxon>
        <taxon>Pseudomonadota</taxon>
        <taxon>Gammaproteobacteria</taxon>
        <taxon>Alteromonadales</taxon>
        <taxon>Alteromonadaceae</taxon>
        <taxon>Alishewanella</taxon>
    </lineage>
</organism>
<evidence type="ECO:0000256" key="9">
    <source>
        <dbReference type="ARBA" id="ARBA00049065"/>
    </source>
</evidence>
<evidence type="ECO:0000256" key="1">
    <source>
        <dbReference type="ARBA" id="ARBA00012122"/>
    </source>
</evidence>
<keyword evidence="5 10" id="KW-0418">Kinase</keyword>
<keyword evidence="7" id="KW-0067">ATP-binding</keyword>
<dbReference type="Proteomes" id="UP000659697">
    <property type="component" value="Unassembled WGS sequence"/>
</dbReference>
<dbReference type="InterPro" id="IPR043129">
    <property type="entry name" value="ATPase_NBD"/>
</dbReference>
<protein>
    <recommendedName>
        <fullName evidence="1">N-acetylglucosamine kinase</fullName>
        <ecNumber evidence="1">2.7.1.59</ecNumber>
    </recommendedName>
</protein>
<evidence type="ECO:0000256" key="8">
    <source>
        <dbReference type="ARBA" id="ARBA00023277"/>
    </source>
</evidence>
<evidence type="ECO:0000256" key="6">
    <source>
        <dbReference type="ARBA" id="ARBA00022833"/>
    </source>
</evidence>
<comment type="catalytic activity">
    <reaction evidence="9">
        <text>N-acetyl-D-glucosamine + ATP = N-acetyl-D-glucosamine 6-phosphate + ADP + H(+)</text>
        <dbReference type="Rhea" id="RHEA:17417"/>
        <dbReference type="ChEBI" id="CHEBI:15378"/>
        <dbReference type="ChEBI" id="CHEBI:30616"/>
        <dbReference type="ChEBI" id="CHEBI:57513"/>
        <dbReference type="ChEBI" id="CHEBI:456216"/>
        <dbReference type="ChEBI" id="CHEBI:506227"/>
        <dbReference type="EC" id="2.7.1.59"/>
    </reaction>
</comment>
<dbReference type="Gene3D" id="3.30.420.40">
    <property type="match status" value="2"/>
</dbReference>
<evidence type="ECO:0000256" key="7">
    <source>
        <dbReference type="ARBA" id="ARBA00022840"/>
    </source>
</evidence>
<keyword evidence="8" id="KW-0119">Carbohydrate metabolism</keyword>
<name>A0ABQ3L0P8_9ALTE</name>
<dbReference type="PANTHER" id="PTHR18964:SF162">
    <property type="entry name" value="N-ACETYL-D-GLUCOSAMINE KINASE"/>
    <property type="match status" value="1"/>
</dbReference>
<reference evidence="11" key="1">
    <citation type="journal article" date="2019" name="Int. J. Syst. Evol. Microbiol.">
        <title>The Global Catalogue of Microorganisms (GCM) 10K type strain sequencing project: providing services to taxonomists for standard genome sequencing and annotation.</title>
        <authorList>
            <consortium name="The Broad Institute Genomics Platform"/>
            <consortium name="The Broad Institute Genome Sequencing Center for Infectious Disease"/>
            <person name="Wu L."/>
            <person name="Ma J."/>
        </authorList>
    </citation>
    <scope>NUCLEOTIDE SEQUENCE [LARGE SCALE GENOMIC DNA]</scope>
    <source>
        <strain evidence="11">CGMCC 1.7003</strain>
    </source>
</reference>
<comment type="caution">
    <text evidence="10">The sequence shown here is derived from an EMBL/GenBank/DDBJ whole genome shotgun (WGS) entry which is preliminary data.</text>
</comment>
<evidence type="ECO:0000313" key="11">
    <source>
        <dbReference type="Proteomes" id="UP000659697"/>
    </source>
</evidence>
<dbReference type="SUPFAM" id="SSF53067">
    <property type="entry name" value="Actin-like ATPase domain"/>
    <property type="match status" value="1"/>
</dbReference>
<accession>A0ABQ3L0P8</accession>
<evidence type="ECO:0000256" key="3">
    <source>
        <dbReference type="ARBA" id="ARBA00022723"/>
    </source>
</evidence>
<dbReference type="Pfam" id="PF00480">
    <property type="entry name" value="ROK"/>
    <property type="match status" value="1"/>
</dbReference>
<dbReference type="RefSeq" id="WP_189433311.1">
    <property type="nucleotide sequence ID" value="NZ_BNAO01000006.1"/>
</dbReference>
<sequence>MSWCYGLDIGGSKIELAIFDPQLQVQQRWRVATPTQDLQAFLATVVAQIAKADALCGQRARLGIALPGVIRADGTVISSNVPCLTDQPVAALLTQHLARTVVIGNDCRCFALSEAVAGAGKGYRKVLGYILGTGAGGGFCLDGQLLTGRVAGEYGHIAISALVAQRHQLPLRQCGCGLLGCVEPYISGTGLGRLYQHYTAKAASSVDWVNAYRQQDTLAQQTFEVYLDILGAHLAGLCLTLEPDCLVLGGGLSQIPELITALPAAIQHHLFAGVTAPLVLAAEGGDASGVRGAAILAQLKQE</sequence>
<evidence type="ECO:0000256" key="4">
    <source>
        <dbReference type="ARBA" id="ARBA00022741"/>
    </source>
</evidence>
<dbReference type="PANTHER" id="PTHR18964">
    <property type="entry name" value="ROK (REPRESSOR, ORF, KINASE) FAMILY"/>
    <property type="match status" value="1"/>
</dbReference>
<keyword evidence="4" id="KW-0547">Nucleotide-binding</keyword>
<evidence type="ECO:0000313" key="10">
    <source>
        <dbReference type="EMBL" id="GHG72361.1"/>
    </source>
</evidence>
<evidence type="ECO:0000256" key="2">
    <source>
        <dbReference type="ARBA" id="ARBA00022679"/>
    </source>
</evidence>
<gene>
    <name evidence="10" type="primary">nagK</name>
    <name evidence="10" type="ORF">GCM10010919_24550</name>
</gene>
<keyword evidence="11" id="KW-1185">Reference proteome</keyword>
<proteinExistence type="predicted"/>
<dbReference type="InterPro" id="IPR000600">
    <property type="entry name" value="ROK"/>
</dbReference>
<keyword evidence="6" id="KW-0862">Zinc</keyword>
<dbReference type="EC" id="2.7.1.59" evidence="1"/>
<keyword evidence="3" id="KW-0479">Metal-binding</keyword>
<keyword evidence="2" id="KW-0808">Transferase</keyword>